<dbReference type="AlphaFoldDB" id="A0A7R8Z4E0"/>
<dbReference type="GO" id="GO:0007021">
    <property type="term" value="P:tubulin complex assembly"/>
    <property type="evidence" value="ECO:0007669"/>
    <property type="project" value="UniProtKB-UniRule"/>
</dbReference>
<dbReference type="GO" id="GO:0005829">
    <property type="term" value="C:cytosol"/>
    <property type="evidence" value="ECO:0007669"/>
    <property type="project" value="TreeGrafter"/>
</dbReference>
<dbReference type="InterPro" id="IPR004226">
    <property type="entry name" value="TBCA"/>
</dbReference>
<evidence type="ECO:0000256" key="3">
    <source>
        <dbReference type="ARBA" id="ARBA00015002"/>
    </source>
</evidence>
<organism evidence="8">
    <name type="scientific">Timema douglasi</name>
    <name type="common">Walking stick</name>
    <dbReference type="NCBI Taxonomy" id="61478"/>
    <lineage>
        <taxon>Eukaryota</taxon>
        <taxon>Metazoa</taxon>
        <taxon>Ecdysozoa</taxon>
        <taxon>Arthropoda</taxon>
        <taxon>Hexapoda</taxon>
        <taxon>Insecta</taxon>
        <taxon>Pterygota</taxon>
        <taxon>Neoptera</taxon>
        <taxon>Polyneoptera</taxon>
        <taxon>Phasmatodea</taxon>
        <taxon>Timematodea</taxon>
        <taxon>Timematoidea</taxon>
        <taxon>Timematidae</taxon>
        <taxon>Timema</taxon>
    </lineage>
</organism>
<dbReference type="GO" id="GO:0048487">
    <property type="term" value="F:beta-tubulin binding"/>
    <property type="evidence" value="ECO:0007669"/>
    <property type="project" value="InterPro"/>
</dbReference>
<comment type="subunit">
    <text evidence="5 6">Supercomplex made of cofactors A to E. Cofactors A and D function by capturing and stabilizing tubulin in a quasi-native conformation. Cofactor E binds to the cofactor D-tubulin complex; interaction with cofactor C then causes the release of tubulin polypeptides that are committed to the native state.</text>
</comment>
<evidence type="ECO:0000256" key="1">
    <source>
        <dbReference type="ARBA" id="ARBA00003046"/>
    </source>
</evidence>
<comment type="similarity">
    <text evidence="2 6">Belongs to the TBCA family.</text>
</comment>
<evidence type="ECO:0000313" key="8">
    <source>
        <dbReference type="EMBL" id="CAD7194136.1"/>
    </source>
</evidence>
<dbReference type="InterPro" id="IPR036126">
    <property type="entry name" value="TBCA_sf"/>
</dbReference>
<evidence type="ECO:0000256" key="2">
    <source>
        <dbReference type="ARBA" id="ARBA00006806"/>
    </source>
</evidence>
<keyword evidence="6" id="KW-0206">Cytoskeleton</keyword>
<dbReference type="SUPFAM" id="SSF46988">
    <property type="entry name" value="Tubulin chaperone cofactor A"/>
    <property type="match status" value="1"/>
</dbReference>
<dbReference type="Pfam" id="PF02970">
    <property type="entry name" value="TBCA"/>
    <property type="match status" value="1"/>
</dbReference>
<keyword evidence="7" id="KW-0175">Coiled coil</keyword>
<dbReference type="PANTHER" id="PTHR21500:SF0">
    <property type="entry name" value="TUBULIN-SPECIFIC CHAPERONE A"/>
    <property type="match status" value="1"/>
</dbReference>
<dbReference type="EMBL" id="OA564392">
    <property type="protein sequence ID" value="CAD7194136.1"/>
    <property type="molecule type" value="Genomic_DNA"/>
</dbReference>
<dbReference type="FunFam" id="1.20.58.90:FF:000008">
    <property type="entry name" value="Tubulin-specific chaperone A"/>
    <property type="match status" value="1"/>
</dbReference>
<gene>
    <name evidence="8" type="ORF">TDIB3V08_LOCUS568</name>
</gene>
<dbReference type="Gene3D" id="1.20.58.90">
    <property type="match status" value="1"/>
</dbReference>
<proteinExistence type="inferred from homology"/>
<feature type="coiled-coil region" evidence="7">
    <location>
        <begin position="16"/>
        <end position="47"/>
    </location>
</feature>
<protein>
    <recommendedName>
        <fullName evidence="3 6">Tubulin-specific chaperone A</fullName>
    </recommendedName>
</protein>
<dbReference type="GO" id="GO:0007023">
    <property type="term" value="P:post-chaperonin tubulin folding pathway"/>
    <property type="evidence" value="ECO:0007669"/>
    <property type="project" value="UniProtKB-UniRule"/>
</dbReference>
<comment type="subcellular location">
    <subcellularLocation>
        <location evidence="6">Cytoplasm</location>
        <location evidence="6">Cytoskeleton</location>
    </subcellularLocation>
</comment>
<evidence type="ECO:0000256" key="6">
    <source>
        <dbReference type="RuleBase" id="RU364030"/>
    </source>
</evidence>
<dbReference type="GO" id="GO:0005874">
    <property type="term" value="C:microtubule"/>
    <property type="evidence" value="ECO:0007669"/>
    <property type="project" value="UniProtKB-KW"/>
</dbReference>
<keyword evidence="6" id="KW-0493">Microtubule</keyword>
<comment type="function">
    <text evidence="1">Tubulin-folding protein; involved in the early step of the tubulin folding pathway.</text>
</comment>
<evidence type="ECO:0000256" key="7">
    <source>
        <dbReference type="SAM" id="Coils"/>
    </source>
</evidence>
<reference evidence="8" key="1">
    <citation type="submission" date="2020-11" db="EMBL/GenBank/DDBJ databases">
        <authorList>
            <person name="Tran Van P."/>
        </authorList>
    </citation>
    <scope>NUCLEOTIDE SEQUENCE</scope>
</reference>
<evidence type="ECO:0000256" key="5">
    <source>
        <dbReference type="ARBA" id="ARBA00026055"/>
    </source>
</evidence>
<sequence length="118" mass="14039">MSDPRLKTLRIKTGVVKRLTKEKLMYQKEAEQQKERVQKLKDEGKCEHDIRKQEEVLQESLMMVPDCQRRLMKAYEELKYLIENEEELKSSQEYVAAQKILEESKAELPEHNNTTLIC</sequence>
<keyword evidence="4 6" id="KW-0143">Chaperone</keyword>
<dbReference type="PANTHER" id="PTHR21500">
    <property type="entry name" value="TUBULIN-SPECIFIC CHAPERONE A"/>
    <property type="match status" value="1"/>
</dbReference>
<keyword evidence="6" id="KW-0963">Cytoplasm</keyword>
<name>A0A7R8Z4E0_TIMDO</name>
<evidence type="ECO:0000256" key="4">
    <source>
        <dbReference type="ARBA" id="ARBA00023186"/>
    </source>
</evidence>
<accession>A0A7R8Z4E0</accession>